<evidence type="ECO:0000256" key="5">
    <source>
        <dbReference type="ARBA" id="ARBA00022605"/>
    </source>
</evidence>
<comment type="pathway">
    <text evidence="2">Metabolic intermediate biosynthesis; chorismate biosynthesis; chorismate from D-erythrose 4-phosphate and phosphoenolpyruvate: step 1/7.</text>
</comment>
<dbReference type="GO" id="GO:0009073">
    <property type="term" value="P:aromatic amino acid family biosynthetic process"/>
    <property type="evidence" value="ECO:0007669"/>
    <property type="project" value="UniProtKB-KW"/>
</dbReference>
<dbReference type="EC" id="2.5.1.54" evidence="4"/>
<evidence type="ECO:0000256" key="2">
    <source>
        <dbReference type="ARBA" id="ARBA00004688"/>
    </source>
</evidence>
<dbReference type="GO" id="GO:0003849">
    <property type="term" value="F:3-deoxy-7-phosphoheptulonate synthase activity"/>
    <property type="evidence" value="ECO:0007669"/>
    <property type="project" value="UniProtKB-EC"/>
</dbReference>
<evidence type="ECO:0000256" key="11">
    <source>
        <dbReference type="ARBA" id="ARBA00047508"/>
    </source>
</evidence>
<evidence type="ECO:0000259" key="12">
    <source>
        <dbReference type="Pfam" id="PF00793"/>
    </source>
</evidence>
<reference evidence="13" key="1">
    <citation type="journal article" date="2020" name="Nature">
        <title>Giant virus diversity and host interactions through global metagenomics.</title>
        <authorList>
            <person name="Schulz F."/>
            <person name="Roux S."/>
            <person name="Paez-Espino D."/>
            <person name="Jungbluth S."/>
            <person name="Walsh D.A."/>
            <person name="Denef V.J."/>
            <person name="McMahon K.D."/>
            <person name="Konstantinidis K.T."/>
            <person name="Eloe-Fadrosh E.A."/>
            <person name="Kyrpides N.C."/>
            <person name="Woyke T."/>
        </authorList>
    </citation>
    <scope>NUCLEOTIDE SEQUENCE</scope>
    <source>
        <strain evidence="13">GVMAG-M-3300024302-11</strain>
    </source>
</reference>
<dbReference type="PANTHER" id="PTHR21225">
    <property type="entry name" value="PHOSPHO-2-DEHYDRO-3-DEOXYHEPTONATE ALDOLASE DAHP SYNTHETASE"/>
    <property type="match status" value="1"/>
</dbReference>
<dbReference type="GO" id="GO:0005737">
    <property type="term" value="C:cytoplasm"/>
    <property type="evidence" value="ECO:0007669"/>
    <property type="project" value="TreeGrafter"/>
</dbReference>
<dbReference type="SUPFAM" id="SSF51569">
    <property type="entry name" value="Aldolase"/>
    <property type="match status" value="1"/>
</dbReference>
<comment type="function">
    <text evidence="1">Stereospecific condensation of phosphoenolpyruvate (PEP) and D-erythrose-4-phosphate (E4P) giving rise to 3-deoxy-D-arabino-heptulosonate-7-phosphate (DAHP).</text>
</comment>
<dbReference type="InterPro" id="IPR013785">
    <property type="entry name" value="Aldolase_TIM"/>
</dbReference>
<evidence type="ECO:0000313" key="13">
    <source>
        <dbReference type="EMBL" id="QHT96327.1"/>
    </source>
</evidence>
<dbReference type="AlphaFoldDB" id="A0A6C0IWW4"/>
<sequence>MSTYNLNIDSIDSIYPPHSIKNELPLDNQLTQNIVNWRETVSNIISGKDNRLIAIVGPCSIHDPAAAIEYAKYLVKIKEQYSKELFIIMRVYFEKPRTTIGWKGLINDPYLDDTCKINDGLKIARKLLLEITKLDMPIACEFLDVFTPQYYSDLVTWGAIGARTTESQLHRQLASGLSMPIGFKNGTGGSLDIATDAVISSQHPHSFIGINEDGCASIVNTKGNKDSHIILRGGKTGANFDHVSIMYLKTLMKDKITNKVIIDCSHGNSGKIHTNQPIVLDAIMSQYDNKENVIAGVMIESNLIEGNQSLKIGCNLEYGKSITDACIGLQMTNEMLDRMAKSWNNRHNK</sequence>
<evidence type="ECO:0000256" key="10">
    <source>
        <dbReference type="ARBA" id="ARBA00032193"/>
    </source>
</evidence>
<dbReference type="Gene3D" id="3.20.20.70">
    <property type="entry name" value="Aldolase class I"/>
    <property type="match status" value="1"/>
</dbReference>
<keyword evidence="5" id="KW-0028">Amino-acid biosynthesis</keyword>
<dbReference type="InterPro" id="IPR006218">
    <property type="entry name" value="DAHP1/KDSA"/>
</dbReference>
<evidence type="ECO:0000256" key="8">
    <source>
        <dbReference type="ARBA" id="ARBA00031111"/>
    </source>
</evidence>
<dbReference type="FunFam" id="3.20.20.70:FF:000005">
    <property type="entry name" value="Phospho-2-dehydro-3-deoxyheptonate aldolase"/>
    <property type="match status" value="1"/>
</dbReference>
<dbReference type="GO" id="GO:0008652">
    <property type="term" value="P:amino acid biosynthetic process"/>
    <property type="evidence" value="ECO:0007669"/>
    <property type="project" value="UniProtKB-KW"/>
</dbReference>
<feature type="domain" description="DAHP synthetase I/KDSA" evidence="12">
    <location>
        <begin position="42"/>
        <end position="335"/>
    </location>
</feature>
<organism evidence="13">
    <name type="scientific">viral metagenome</name>
    <dbReference type="NCBI Taxonomy" id="1070528"/>
    <lineage>
        <taxon>unclassified sequences</taxon>
        <taxon>metagenomes</taxon>
        <taxon>organismal metagenomes</taxon>
    </lineage>
</organism>
<evidence type="ECO:0000256" key="6">
    <source>
        <dbReference type="ARBA" id="ARBA00022679"/>
    </source>
</evidence>
<keyword evidence="7" id="KW-0057">Aromatic amino acid biosynthesis</keyword>
<dbReference type="EMBL" id="MN740255">
    <property type="protein sequence ID" value="QHT96327.1"/>
    <property type="molecule type" value="Genomic_DNA"/>
</dbReference>
<dbReference type="NCBIfam" id="NF009395">
    <property type="entry name" value="PRK12755.1"/>
    <property type="match status" value="1"/>
</dbReference>
<accession>A0A6C0IWW4</accession>
<comment type="similarity">
    <text evidence="3">Belongs to the class-I DAHP synthase family.</text>
</comment>
<dbReference type="PIRSF" id="PIRSF001361">
    <property type="entry name" value="DAHP_synthase"/>
    <property type="match status" value="1"/>
</dbReference>
<evidence type="ECO:0000256" key="3">
    <source>
        <dbReference type="ARBA" id="ARBA00007985"/>
    </source>
</evidence>
<dbReference type="InterPro" id="IPR006219">
    <property type="entry name" value="DAHP_synth_1"/>
</dbReference>
<evidence type="ECO:0000256" key="7">
    <source>
        <dbReference type="ARBA" id="ARBA00023141"/>
    </source>
</evidence>
<dbReference type="PANTHER" id="PTHR21225:SF12">
    <property type="entry name" value="PHOSPHO-2-DEHYDRO-3-DEOXYHEPTONATE ALDOLASE, TYROSINE-INHIBITED"/>
    <property type="match status" value="1"/>
</dbReference>
<dbReference type="Pfam" id="PF00793">
    <property type="entry name" value="DAHP_synth_1"/>
    <property type="match status" value="1"/>
</dbReference>
<evidence type="ECO:0000256" key="1">
    <source>
        <dbReference type="ARBA" id="ARBA00003726"/>
    </source>
</evidence>
<evidence type="ECO:0000256" key="4">
    <source>
        <dbReference type="ARBA" id="ARBA00012694"/>
    </source>
</evidence>
<name>A0A6C0IWW4_9ZZZZ</name>
<comment type="catalytic activity">
    <reaction evidence="11">
        <text>D-erythrose 4-phosphate + phosphoenolpyruvate + H2O = 7-phospho-2-dehydro-3-deoxy-D-arabino-heptonate + phosphate</text>
        <dbReference type="Rhea" id="RHEA:14717"/>
        <dbReference type="ChEBI" id="CHEBI:15377"/>
        <dbReference type="ChEBI" id="CHEBI:16897"/>
        <dbReference type="ChEBI" id="CHEBI:43474"/>
        <dbReference type="ChEBI" id="CHEBI:58394"/>
        <dbReference type="ChEBI" id="CHEBI:58702"/>
        <dbReference type="EC" id="2.5.1.54"/>
    </reaction>
</comment>
<evidence type="ECO:0000256" key="9">
    <source>
        <dbReference type="ARBA" id="ARBA00031349"/>
    </source>
</evidence>
<protein>
    <recommendedName>
        <fullName evidence="4">3-deoxy-7-phosphoheptulonate synthase</fullName>
        <ecNumber evidence="4">2.5.1.54</ecNumber>
    </recommendedName>
    <alternativeName>
        <fullName evidence="10">3-deoxy-D-arabino-heptulosonate 7-phosphate synthase</fullName>
    </alternativeName>
    <alternativeName>
        <fullName evidence="9">DAHP synthase</fullName>
    </alternativeName>
    <alternativeName>
        <fullName evidence="8">Phospho-2-keto-3-deoxyheptonate aldolase</fullName>
    </alternativeName>
</protein>
<proteinExistence type="inferred from homology"/>
<dbReference type="NCBIfam" id="TIGR00034">
    <property type="entry name" value="aroFGH"/>
    <property type="match status" value="1"/>
</dbReference>
<keyword evidence="6" id="KW-0808">Transferase</keyword>